<dbReference type="SMART" id="SM00504">
    <property type="entry name" value="Ubox"/>
    <property type="match status" value="1"/>
</dbReference>
<dbReference type="GO" id="GO:0031625">
    <property type="term" value="F:ubiquitin protein ligase binding"/>
    <property type="evidence" value="ECO:0007669"/>
    <property type="project" value="TreeGrafter"/>
</dbReference>
<feature type="non-terminal residue" evidence="3">
    <location>
        <position position="1"/>
    </location>
</feature>
<dbReference type="EMBL" id="CAJOBA010103142">
    <property type="protein sequence ID" value="CAF4527512.1"/>
    <property type="molecule type" value="Genomic_DNA"/>
</dbReference>
<feature type="non-terminal residue" evidence="3">
    <location>
        <position position="120"/>
    </location>
</feature>
<feature type="compositionally biased region" description="Polar residues" evidence="1">
    <location>
        <begin position="33"/>
        <end position="51"/>
    </location>
</feature>
<dbReference type="InterPro" id="IPR039925">
    <property type="entry name" value="RNF37_RING-Ubox"/>
</dbReference>
<dbReference type="InterPro" id="IPR013083">
    <property type="entry name" value="Znf_RING/FYVE/PHD"/>
</dbReference>
<sequence length="120" mass="13597">VLKYLEIWGTLSLSISIDILNEIKKLMPEEKNTQVNKTDQKNSQSSISTTPEVPREFIDPLTCNLMTVPVILPSGIIIDRSTLEKCINEDRLWARTPKDPFTQKPFTSVTQPVVAQQLKT</sequence>
<name>A0A8S2G9Q6_9BILA</name>
<dbReference type="PROSITE" id="PS51698">
    <property type="entry name" value="U_BOX"/>
    <property type="match status" value="1"/>
</dbReference>
<dbReference type="EMBL" id="CAJNOK010071601">
    <property type="protein sequence ID" value="CAF1664348.1"/>
    <property type="molecule type" value="Genomic_DNA"/>
</dbReference>
<dbReference type="Proteomes" id="UP000677228">
    <property type="component" value="Unassembled WGS sequence"/>
</dbReference>
<dbReference type="PANTHER" id="PTHR13492:SF2">
    <property type="entry name" value="RING FINGER PROTEIN 37"/>
    <property type="match status" value="1"/>
</dbReference>
<dbReference type="PANTHER" id="PTHR13492">
    <property type="entry name" value="RING FINGER PROTEIN 37"/>
    <property type="match status" value="1"/>
</dbReference>
<feature type="domain" description="U-box" evidence="2">
    <location>
        <begin position="52"/>
        <end position="120"/>
    </location>
</feature>
<evidence type="ECO:0000313" key="5">
    <source>
        <dbReference type="Proteomes" id="UP000677228"/>
    </source>
</evidence>
<reference evidence="3" key="1">
    <citation type="submission" date="2021-02" db="EMBL/GenBank/DDBJ databases">
        <authorList>
            <person name="Nowell W R."/>
        </authorList>
    </citation>
    <scope>NUCLEOTIDE SEQUENCE</scope>
</reference>
<dbReference type="InterPro" id="IPR003613">
    <property type="entry name" value="Ubox_domain"/>
</dbReference>
<dbReference type="AlphaFoldDB" id="A0A8S2G9Q6"/>
<dbReference type="InterPro" id="IPR039847">
    <property type="entry name" value="Ubox5"/>
</dbReference>
<organism evidence="3 5">
    <name type="scientific">Didymodactylos carnosus</name>
    <dbReference type="NCBI Taxonomy" id="1234261"/>
    <lineage>
        <taxon>Eukaryota</taxon>
        <taxon>Metazoa</taxon>
        <taxon>Spiralia</taxon>
        <taxon>Gnathifera</taxon>
        <taxon>Rotifera</taxon>
        <taxon>Eurotatoria</taxon>
        <taxon>Bdelloidea</taxon>
        <taxon>Philodinida</taxon>
        <taxon>Philodinidae</taxon>
        <taxon>Didymodactylos</taxon>
    </lineage>
</organism>
<evidence type="ECO:0000259" key="2">
    <source>
        <dbReference type="PROSITE" id="PS51698"/>
    </source>
</evidence>
<gene>
    <name evidence="3" type="ORF">OVA965_LOCUS45444</name>
    <name evidence="4" type="ORF">TMI583_LOCUS48947</name>
</gene>
<accession>A0A8S2G9Q6</accession>
<feature type="region of interest" description="Disordered" evidence="1">
    <location>
        <begin position="28"/>
        <end position="53"/>
    </location>
</feature>
<evidence type="ECO:0000313" key="4">
    <source>
        <dbReference type="EMBL" id="CAF4527512.1"/>
    </source>
</evidence>
<dbReference type="SUPFAM" id="SSF57850">
    <property type="entry name" value="RING/U-box"/>
    <property type="match status" value="1"/>
</dbReference>
<protein>
    <recommendedName>
        <fullName evidence="2">U-box domain-containing protein</fullName>
    </recommendedName>
</protein>
<dbReference type="Gene3D" id="3.30.40.10">
    <property type="entry name" value="Zinc/RING finger domain, C3HC4 (zinc finger)"/>
    <property type="match status" value="1"/>
</dbReference>
<dbReference type="GO" id="GO:0034450">
    <property type="term" value="F:ubiquitin-ubiquitin ligase activity"/>
    <property type="evidence" value="ECO:0007669"/>
    <property type="project" value="TreeGrafter"/>
</dbReference>
<proteinExistence type="predicted"/>
<dbReference type="GO" id="GO:0000209">
    <property type="term" value="P:protein polyubiquitination"/>
    <property type="evidence" value="ECO:0007669"/>
    <property type="project" value="TreeGrafter"/>
</dbReference>
<evidence type="ECO:0000313" key="3">
    <source>
        <dbReference type="EMBL" id="CAF1664348.1"/>
    </source>
</evidence>
<dbReference type="Proteomes" id="UP000682733">
    <property type="component" value="Unassembled WGS sequence"/>
</dbReference>
<dbReference type="Pfam" id="PF04564">
    <property type="entry name" value="U-box"/>
    <property type="match status" value="1"/>
</dbReference>
<dbReference type="CDD" id="cd16660">
    <property type="entry name" value="RING-Ubox_RNF37"/>
    <property type="match status" value="1"/>
</dbReference>
<dbReference type="GO" id="GO:0005634">
    <property type="term" value="C:nucleus"/>
    <property type="evidence" value="ECO:0007669"/>
    <property type="project" value="TreeGrafter"/>
</dbReference>
<comment type="caution">
    <text evidence="3">The sequence shown here is derived from an EMBL/GenBank/DDBJ whole genome shotgun (WGS) entry which is preliminary data.</text>
</comment>
<evidence type="ECO:0000256" key="1">
    <source>
        <dbReference type="SAM" id="MobiDB-lite"/>
    </source>
</evidence>